<evidence type="ECO:0000313" key="1">
    <source>
        <dbReference type="EMBL" id="RXZ47570.1"/>
    </source>
</evidence>
<keyword evidence="2" id="KW-1185">Reference proteome</keyword>
<proteinExistence type="predicted"/>
<dbReference type="Proteomes" id="UP000292935">
    <property type="component" value="Unassembled WGS sequence"/>
</dbReference>
<sequence>MTKNWELFADDPRESTIPNLGVAKVDASDDDAGIQALRHELKTFVCDGAYREGLNKILYAYLQHVGSQQTAAWVSGFYGSGKSHLVKVLEHLWSDKPLPDGATPRGLVSNLGEINDLLVELDAIGKRNGGRLAAAGSLLNGPQSVNVAFATVLLRAVGLPTDVAAARCILWMVREGIHDTVLEYVLEQDLDWTFVLSNMHVSELAEGILEAKPGWAASPDMARNQLWNQFPHTESVDLPSLLELVDAVLQYASDKNGKYPATLIVLDEMQAFLNDDAARAGEVQGLIEACQTRFDGLLFIVATGQSALSATPTLQKLTDRFNARQQLSDNDVDQVVRQVVLMKRPDRTAELQVVLNKNVGEIDRELGGAAIAPHAGDASDLVADYPILPSRRRFWEKALQAVDHGGTAGQLRSQLRMVHEAVRSIADDEIGTVVAADFLYGEQEPGMIMSGVLLREVRDLIAAERGNGANGPLRSRILSLVFLISRLSREGFADTGVRATPDHISDLLVDDLSSSGQALRKIVPTILEELRGESKLSLVDGEYILQSKTGQEWNQDYKNRVAAYKADLARVATDRDTLVRKELEQLIPRTFLQGASKTPRPITVHFGTNAPSISGDVPVWVRTGWETSEAGYQATASAAPTDSAVIHVFIPKLPGDDLTDAMASRAGGADTIAQRIAPTTNEGQEAKKAIQSIVTTAEAAIKRLSNELTKHAIVRQAGGTPVSGTGFTQAVENAVQKSLDRLYPKFSVADSSSWHLVLSHAVAGKPDALGAVGHIGEAAENAVCKEILATIPAHGAQGSEIRTKLTAPPHGWPRDAIDGAIAILLLAGNINAQLNGADIAASELKSTSIGKTVFRKESVTLDMSTRLKARGVLAALGISFTPNEEAPACSVLSSSLDVLLRSAGGESPLPAPMSSELIDELKSRSGAELVQFVAHNDSQLKDLAQNARTRAGQKDNALKSYRAAEALVAQLPSDAAELRDQLEAVAANRGILDSPDPVAPIVATATELLRDSVSAQHALYAAAVADALTGLQADASWSQLTDAQRSNIVSEQKLIAPPLPGLGTTELVLTSLVHRPLGSWEDLFAALPSRVAEARDRARVLLEPEAVKVPLPNAILKTQGDVDAYVEKVHATLSSALVEHKSIVI</sequence>
<dbReference type="OrthoDB" id="3201900at2"/>
<comment type="caution">
    <text evidence="1">The sequence shown here is derived from an EMBL/GenBank/DDBJ whole genome shotgun (WGS) entry which is preliminary data.</text>
</comment>
<reference evidence="1 2" key="1">
    <citation type="submission" date="2019-01" db="EMBL/GenBank/DDBJ databases">
        <authorList>
            <person name="Li J."/>
        </authorList>
    </citation>
    <scope>NUCLEOTIDE SEQUENCE [LARGE SCALE GENOMIC DNA]</scope>
    <source>
        <strain evidence="1 2">CCUG 35506</strain>
    </source>
</reference>
<dbReference type="NCBIfam" id="NF033441">
    <property type="entry name" value="BREX_BrxC"/>
    <property type="match status" value="1"/>
</dbReference>
<dbReference type="InterPro" id="IPR047679">
    <property type="entry name" value="BREX_BrxC"/>
</dbReference>
<name>A0A4Q2JN56_9MICO</name>
<dbReference type="RefSeq" id="WP_129231959.1">
    <property type="nucleotide sequence ID" value="NZ_SDPO01000003.1"/>
</dbReference>
<dbReference type="EMBL" id="SDPO01000003">
    <property type="protein sequence ID" value="RXZ47570.1"/>
    <property type="molecule type" value="Genomic_DNA"/>
</dbReference>
<organism evidence="1 2">
    <name type="scientific">Agromyces fucosus</name>
    <dbReference type="NCBI Taxonomy" id="41985"/>
    <lineage>
        <taxon>Bacteria</taxon>
        <taxon>Bacillati</taxon>
        <taxon>Actinomycetota</taxon>
        <taxon>Actinomycetes</taxon>
        <taxon>Micrococcales</taxon>
        <taxon>Microbacteriaceae</taxon>
        <taxon>Agromyces</taxon>
    </lineage>
</organism>
<protein>
    <submittedName>
        <fullName evidence="1">BREX system P-loop protein BrxC</fullName>
    </submittedName>
</protein>
<gene>
    <name evidence="1" type="primary">brxC</name>
    <name evidence="1" type="ORF">ESP57_13570</name>
</gene>
<dbReference type="AlphaFoldDB" id="A0A4Q2JN56"/>
<evidence type="ECO:0000313" key="2">
    <source>
        <dbReference type="Proteomes" id="UP000292935"/>
    </source>
</evidence>
<accession>A0A4Q2JN56</accession>